<dbReference type="EMBL" id="FPCA01000001">
    <property type="protein sequence ID" value="SFU54487.1"/>
    <property type="molecule type" value="Genomic_DNA"/>
</dbReference>
<evidence type="ECO:0000313" key="3">
    <source>
        <dbReference type="Proteomes" id="UP000182491"/>
    </source>
</evidence>
<name>A0A1I7H1A7_9BACT</name>
<dbReference type="Proteomes" id="UP000182491">
    <property type="component" value="Unassembled WGS sequence"/>
</dbReference>
<evidence type="ECO:0008006" key="4">
    <source>
        <dbReference type="Google" id="ProtNLM"/>
    </source>
</evidence>
<protein>
    <recommendedName>
        <fullName evidence="4">HEAT repeat-containing protein</fullName>
    </recommendedName>
</protein>
<keyword evidence="1" id="KW-0732">Signal</keyword>
<accession>A0A1I7H1A7</accession>
<proteinExistence type="predicted"/>
<sequence>MKKTSYTLLAAAVLGTISFWPDTAATAFPAAELAYGQAQQDTIKTKKSSNRVHIVTGNDDKGKHSYINIYNGRNESITYKGDVTLTDDFTSIKSISPGGYLNYSLSVDGDKKELELKSDAQGKLTRRYLVDGKEVAFAPAGEQWLQEMMPGLIAKTGIGLEARVKDIYQKQGAKGVLAEAGKVEGEHGKLKMVSYLLQQPNLKPADMTLALQRAGDYTSSDYELSKLLRNVPASYLGKQELANAYLSAAGKVSSDYEKSKVLAHLLDTPNLSKQTTDQALKVIGTVSSDYEKGKLVQKFISNKELLKNSYQGTFGLIGNFSSDYEKSKSIQSILKQHALSAAQFQELLPVVRNISSDYEKSKVLRAMAPKLPGDATALRQDYEKVAKTISSDYEYRKAMEALD</sequence>
<dbReference type="STRING" id="388950.GCA_001611675_00519"/>
<dbReference type="RefSeq" id="WP_068836719.1">
    <property type="nucleotide sequence ID" value="NZ_BMXC01000001.1"/>
</dbReference>
<feature type="signal peptide" evidence="1">
    <location>
        <begin position="1"/>
        <end position="24"/>
    </location>
</feature>
<organism evidence="2 3">
    <name type="scientific">Pontibacter akesuensis</name>
    <dbReference type="NCBI Taxonomy" id="388950"/>
    <lineage>
        <taxon>Bacteria</taxon>
        <taxon>Pseudomonadati</taxon>
        <taxon>Bacteroidota</taxon>
        <taxon>Cytophagia</taxon>
        <taxon>Cytophagales</taxon>
        <taxon>Hymenobacteraceae</taxon>
        <taxon>Pontibacter</taxon>
    </lineage>
</organism>
<reference evidence="3" key="1">
    <citation type="submission" date="2016-10" db="EMBL/GenBank/DDBJ databases">
        <authorList>
            <person name="Varghese N."/>
        </authorList>
    </citation>
    <scope>NUCLEOTIDE SEQUENCE [LARGE SCALE GENOMIC DNA]</scope>
    <source>
        <strain evidence="3">DSM 18820</strain>
    </source>
</reference>
<keyword evidence="3" id="KW-1185">Reference proteome</keyword>
<dbReference type="AlphaFoldDB" id="A0A1I7H1A7"/>
<evidence type="ECO:0000256" key="1">
    <source>
        <dbReference type="SAM" id="SignalP"/>
    </source>
</evidence>
<evidence type="ECO:0000313" key="2">
    <source>
        <dbReference type="EMBL" id="SFU54487.1"/>
    </source>
</evidence>
<feature type="chain" id="PRO_5010253421" description="HEAT repeat-containing protein" evidence="1">
    <location>
        <begin position="25"/>
        <end position="403"/>
    </location>
</feature>
<gene>
    <name evidence="2" type="ORF">SAMN04487941_1421</name>
</gene>
<dbReference type="OrthoDB" id="1112654at2"/>